<dbReference type="PANTHER" id="PTHR30349:SF64">
    <property type="entry name" value="PROPHAGE INTEGRASE INTD-RELATED"/>
    <property type="match status" value="1"/>
</dbReference>
<evidence type="ECO:0000259" key="6">
    <source>
        <dbReference type="PROSITE" id="PS51898"/>
    </source>
</evidence>
<dbReference type="Proteomes" id="UP000233526">
    <property type="component" value="Unassembled WGS sequence"/>
</dbReference>
<comment type="similarity">
    <text evidence="1">Belongs to the 'phage' integrase family.</text>
</comment>
<accession>A0A2N3J2V3</accession>
<dbReference type="Gene3D" id="1.10.443.10">
    <property type="entry name" value="Intergrase catalytic core"/>
    <property type="match status" value="1"/>
</dbReference>
<dbReference type="PROSITE" id="PS51900">
    <property type="entry name" value="CB"/>
    <property type="match status" value="1"/>
</dbReference>
<dbReference type="InterPro" id="IPR050090">
    <property type="entry name" value="Tyrosine_recombinase_XerCD"/>
</dbReference>
<dbReference type="SUPFAM" id="SSF56349">
    <property type="entry name" value="DNA breaking-rejoining enzymes"/>
    <property type="match status" value="1"/>
</dbReference>
<evidence type="ECO:0000256" key="2">
    <source>
        <dbReference type="ARBA" id="ARBA00022908"/>
    </source>
</evidence>
<evidence type="ECO:0000256" key="3">
    <source>
        <dbReference type="ARBA" id="ARBA00023125"/>
    </source>
</evidence>
<keyword evidence="3 5" id="KW-0238">DNA-binding</keyword>
<comment type="caution">
    <text evidence="8">The sequence shown here is derived from an EMBL/GenBank/DDBJ whole genome shotgun (WGS) entry which is preliminary data.</text>
</comment>
<name>A0A2N3J2V3_AERSO</name>
<dbReference type="Gene3D" id="1.10.150.130">
    <property type="match status" value="1"/>
</dbReference>
<organism evidence="8 9">
    <name type="scientific">Aeromonas sobria</name>
    <dbReference type="NCBI Taxonomy" id="646"/>
    <lineage>
        <taxon>Bacteria</taxon>
        <taxon>Pseudomonadati</taxon>
        <taxon>Pseudomonadota</taxon>
        <taxon>Gammaproteobacteria</taxon>
        <taxon>Aeromonadales</taxon>
        <taxon>Aeromonadaceae</taxon>
        <taxon>Aeromonas</taxon>
    </lineage>
</organism>
<reference evidence="8 9" key="1">
    <citation type="journal article" date="2017" name="Front. Microbiol.">
        <title>Strong Genomic and Phenotypic Heterogeneity in the Aeromonas sobria Species Complex.</title>
        <authorList>
            <person name="Gauthier J."/>
            <person name="Vincent A.T."/>
            <person name="Charette S.J."/>
            <person name="Derome N."/>
        </authorList>
    </citation>
    <scope>NUCLEOTIDE SEQUENCE [LARGE SCALE GENOMIC DNA]</scope>
    <source>
        <strain evidence="8 9">JF2635</strain>
    </source>
</reference>
<evidence type="ECO:0008006" key="10">
    <source>
        <dbReference type="Google" id="ProtNLM"/>
    </source>
</evidence>
<sequence>MASIQVLTRKTGKSYRVQFMRNGNRVSKVFTRKKDAEQFLAQITVSDELADALTNVTLTSTTIQQAIHEYLEQHKGRDKSVPQRLSWWAEHIGDKTLNKVHRQRIKNAISILEAEGKAPATLNRYKAALSAVFAYMCDRYDLKVNPCLEVKQKREDNARTRFLSEDELARLMKATKSSKWGRLHMLVHMALTTGARRGELIGLKWSDINFNTRTAHLAVTKNGSQRVLSLTEELLTELSRFREIGASFIFPHPSGLNRPFTEFDYHWQVAKKAALLSDFHFHDLRHTCASLLAMNGASILEIAEVLGHKSITMTQRYSHLCNARRCCPNQPANHDFPSPK</sequence>
<feature type="domain" description="Tyr recombinase" evidence="6">
    <location>
        <begin position="158"/>
        <end position="330"/>
    </location>
</feature>
<evidence type="ECO:0000256" key="4">
    <source>
        <dbReference type="ARBA" id="ARBA00023172"/>
    </source>
</evidence>
<dbReference type="PANTHER" id="PTHR30349">
    <property type="entry name" value="PHAGE INTEGRASE-RELATED"/>
    <property type="match status" value="1"/>
</dbReference>
<dbReference type="InterPro" id="IPR010998">
    <property type="entry name" value="Integrase_recombinase_N"/>
</dbReference>
<dbReference type="CDD" id="cd00796">
    <property type="entry name" value="INT_Rci_Hp1_C"/>
    <property type="match status" value="1"/>
</dbReference>
<dbReference type="GO" id="GO:0006310">
    <property type="term" value="P:DNA recombination"/>
    <property type="evidence" value="ECO:0007669"/>
    <property type="project" value="UniProtKB-KW"/>
</dbReference>
<evidence type="ECO:0000313" key="9">
    <source>
        <dbReference type="Proteomes" id="UP000233526"/>
    </source>
</evidence>
<dbReference type="GO" id="GO:0003677">
    <property type="term" value="F:DNA binding"/>
    <property type="evidence" value="ECO:0007669"/>
    <property type="project" value="UniProtKB-UniRule"/>
</dbReference>
<gene>
    <name evidence="8" type="ORF">AOX56_12810</name>
</gene>
<protein>
    <recommendedName>
        <fullName evidence="10">Integrase</fullName>
    </recommendedName>
</protein>
<dbReference type="AlphaFoldDB" id="A0A2N3J2V3"/>
<dbReference type="Pfam" id="PF00589">
    <property type="entry name" value="Phage_integrase"/>
    <property type="match status" value="1"/>
</dbReference>
<evidence type="ECO:0000259" key="7">
    <source>
        <dbReference type="PROSITE" id="PS51900"/>
    </source>
</evidence>
<evidence type="ECO:0000256" key="1">
    <source>
        <dbReference type="ARBA" id="ARBA00008857"/>
    </source>
</evidence>
<dbReference type="InterPro" id="IPR011010">
    <property type="entry name" value="DNA_brk_join_enz"/>
</dbReference>
<dbReference type="InterPro" id="IPR044068">
    <property type="entry name" value="CB"/>
</dbReference>
<dbReference type="InterPro" id="IPR013762">
    <property type="entry name" value="Integrase-like_cat_sf"/>
</dbReference>
<evidence type="ECO:0000256" key="5">
    <source>
        <dbReference type="PROSITE-ProRule" id="PRU01248"/>
    </source>
</evidence>
<dbReference type="RefSeq" id="WP_101316867.1">
    <property type="nucleotide sequence ID" value="NZ_CAWNSS010000028.1"/>
</dbReference>
<dbReference type="EMBL" id="LJZX01000028">
    <property type="protein sequence ID" value="PKQ80129.1"/>
    <property type="molecule type" value="Genomic_DNA"/>
</dbReference>
<feature type="domain" description="Core-binding (CB)" evidence="7">
    <location>
        <begin position="61"/>
        <end position="137"/>
    </location>
</feature>
<proteinExistence type="inferred from homology"/>
<dbReference type="GO" id="GO:0015074">
    <property type="term" value="P:DNA integration"/>
    <property type="evidence" value="ECO:0007669"/>
    <property type="project" value="UniProtKB-KW"/>
</dbReference>
<dbReference type="InterPro" id="IPR002104">
    <property type="entry name" value="Integrase_catalytic"/>
</dbReference>
<dbReference type="PROSITE" id="PS51898">
    <property type="entry name" value="TYR_RECOMBINASE"/>
    <property type="match status" value="1"/>
</dbReference>
<evidence type="ECO:0000313" key="8">
    <source>
        <dbReference type="EMBL" id="PKQ80129.1"/>
    </source>
</evidence>
<keyword evidence="2" id="KW-0229">DNA integration</keyword>
<keyword evidence="4" id="KW-0233">DNA recombination</keyword>